<name>A0AA86TYV4_9EUKA</name>
<dbReference type="EMBL" id="CAXDID020000084">
    <property type="protein sequence ID" value="CAL6019999.1"/>
    <property type="molecule type" value="Genomic_DNA"/>
</dbReference>
<organism evidence="1">
    <name type="scientific">Hexamita inflata</name>
    <dbReference type="NCBI Taxonomy" id="28002"/>
    <lineage>
        <taxon>Eukaryota</taxon>
        <taxon>Metamonada</taxon>
        <taxon>Diplomonadida</taxon>
        <taxon>Hexamitidae</taxon>
        <taxon>Hexamitinae</taxon>
        <taxon>Hexamita</taxon>
    </lineage>
</organism>
<dbReference type="EMBL" id="CATOUU010000590">
    <property type="protein sequence ID" value="CAI9934960.1"/>
    <property type="molecule type" value="Genomic_DNA"/>
</dbReference>
<proteinExistence type="predicted"/>
<evidence type="ECO:0000313" key="1">
    <source>
        <dbReference type="EMBL" id="CAI9934960.1"/>
    </source>
</evidence>
<dbReference type="AlphaFoldDB" id="A0AA86TYV4"/>
<evidence type="ECO:0000313" key="4">
    <source>
        <dbReference type="Proteomes" id="UP001642409"/>
    </source>
</evidence>
<dbReference type="EMBL" id="CAXDID020000231">
    <property type="protein sequence ID" value="CAL6060712.1"/>
    <property type="molecule type" value="Genomic_DNA"/>
</dbReference>
<reference evidence="2 4" key="2">
    <citation type="submission" date="2024-07" db="EMBL/GenBank/DDBJ databases">
        <authorList>
            <person name="Akdeniz Z."/>
        </authorList>
    </citation>
    <scope>NUCLEOTIDE SEQUENCE [LARGE SCALE GENOMIC DNA]</scope>
</reference>
<dbReference type="Proteomes" id="UP001642409">
    <property type="component" value="Unassembled WGS sequence"/>
</dbReference>
<accession>A0AA86TYV4</accession>
<protein>
    <submittedName>
        <fullName evidence="2">Hypothetical_protein</fullName>
    </submittedName>
</protein>
<comment type="caution">
    <text evidence="1">The sequence shown here is derived from an EMBL/GenBank/DDBJ whole genome shotgun (WGS) entry which is preliminary data.</text>
</comment>
<reference evidence="1" key="1">
    <citation type="submission" date="2023-06" db="EMBL/GenBank/DDBJ databases">
        <authorList>
            <person name="Kurt Z."/>
        </authorList>
    </citation>
    <scope>NUCLEOTIDE SEQUENCE</scope>
</reference>
<sequence>MQQNNELQKIEESLLQSVNNESNEQIKMASLLSVENTKIYSVNLSLIGLQKKNESYDQRMKEISYKRLLLIESINKKQKEIQIVEGMNEQLKNQIDYQYERKLNEIQNIIQNQEGKYYGLKVK</sequence>
<gene>
    <name evidence="1" type="ORF">HINF_LOCUS22605</name>
    <name evidence="2" type="ORF">HINF_LOCUS27219</name>
    <name evidence="3" type="ORF">HINF_LOCUS49359</name>
</gene>
<evidence type="ECO:0000313" key="2">
    <source>
        <dbReference type="EMBL" id="CAL6019999.1"/>
    </source>
</evidence>
<evidence type="ECO:0000313" key="3">
    <source>
        <dbReference type="EMBL" id="CAL6060712.1"/>
    </source>
</evidence>
<keyword evidence="4" id="KW-1185">Reference proteome</keyword>